<dbReference type="AlphaFoldDB" id="A0A8J5SBT0"/>
<proteinExistence type="predicted"/>
<evidence type="ECO:0000313" key="2">
    <source>
        <dbReference type="Proteomes" id="UP000729402"/>
    </source>
</evidence>
<dbReference type="Proteomes" id="UP000729402">
    <property type="component" value="Unassembled WGS sequence"/>
</dbReference>
<evidence type="ECO:0000313" key="1">
    <source>
        <dbReference type="EMBL" id="KAG8052854.1"/>
    </source>
</evidence>
<keyword evidence="2" id="KW-1185">Reference proteome</keyword>
<sequence>MAMTIASSSSVQSLGKITVLPASMSTKDKQLSTPQSSLSIPTKDVVHTAKDKTPTSKLVPLAIEVEVKDTMPMITSSIDVDKIIIPTSEQKDNYVMLTKLPKSACPFLQQGLCYWKRKRHQHQWHRVSAFEDPWPQKASC</sequence>
<organism evidence="1 2">
    <name type="scientific">Zizania palustris</name>
    <name type="common">Northern wild rice</name>
    <dbReference type="NCBI Taxonomy" id="103762"/>
    <lineage>
        <taxon>Eukaryota</taxon>
        <taxon>Viridiplantae</taxon>
        <taxon>Streptophyta</taxon>
        <taxon>Embryophyta</taxon>
        <taxon>Tracheophyta</taxon>
        <taxon>Spermatophyta</taxon>
        <taxon>Magnoliopsida</taxon>
        <taxon>Liliopsida</taxon>
        <taxon>Poales</taxon>
        <taxon>Poaceae</taxon>
        <taxon>BOP clade</taxon>
        <taxon>Oryzoideae</taxon>
        <taxon>Oryzeae</taxon>
        <taxon>Zizaniinae</taxon>
        <taxon>Zizania</taxon>
    </lineage>
</organism>
<dbReference type="EMBL" id="JAAALK010000288">
    <property type="protein sequence ID" value="KAG8052854.1"/>
    <property type="molecule type" value="Genomic_DNA"/>
</dbReference>
<reference evidence="1" key="2">
    <citation type="submission" date="2021-02" db="EMBL/GenBank/DDBJ databases">
        <authorList>
            <person name="Kimball J.A."/>
            <person name="Haas M.W."/>
            <person name="Macchietto M."/>
            <person name="Kono T."/>
            <person name="Duquette J."/>
            <person name="Shao M."/>
        </authorList>
    </citation>
    <scope>NUCLEOTIDE SEQUENCE</scope>
    <source>
        <tissue evidence="1">Fresh leaf tissue</tissue>
    </source>
</reference>
<name>A0A8J5SBT0_ZIZPA</name>
<accession>A0A8J5SBT0</accession>
<reference evidence="1" key="1">
    <citation type="journal article" date="2021" name="bioRxiv">
        <title>Whole Genome Assembly and Annotation of Northern Wild Rice, Zizania palustris L., Supports a Whole Genome Duplication in the Zizania Genus.</title>
        <authorList>
            <person name="Haas M."/>
            <person name="Kono T."/>
            <person name="Macchietto M."/>
            <person name="Millas R."/>
            <person name="McGilp L."/>
            <person name="Shao M."/>
            <person name="Duquette J."/>
            <person name="Hirsch C.N."/>
            <person name="Kimball J."/>
        </authorList>
    </citation>
    <scope>NUCLEOTIDE SEQUENCE</scope>
    <source>
        <tissue evidence="1">Fresh leaf tissue</tissue>
    </source>
</reference>
<comment type="caution">
    <text evidence="1">The sequence shown here is derived from an EMBL/GenBank/DDBJ whole genome shotgun (WGS) entry which is preliminary data.</text>
</comment>
<protein>
    <submittedName>
        <fullName evidence="1">Uncharacterized protein</fullName>
    </submittedName>
</protein>
<gene>
    <name evidence="1" type="ORF">GUJ93_ZPchr0001g29660</name>
</gene>